<dbReference type="GO" id="GO:0000155">
    <property type="term" value="F:phosphorelay sensor kinase activity"/>
    <property type="evidence" value="ECO:0007669"/>
    <property type="project" value="InterPro"/>
</dbReference>
<dbReference type="InterPro" id="IPR000620">
    <property type="entry name" value="EamA_dom"/>
</dbReference>
<evidence type="ECO:0008006" key="9">
    <source>
        <dbReference type="Google" id="ProtNLM"/>
    </source>
</evidence>
<dbReference type="InterPro" id="IPR036890">
    <property type="entry name" value="HATPase_C_sf"/>
</dbReference>
<evidence type="ECO:0000259" key="6">
    <source>
        <dbReference type="Pfam" id="PF10114"/>
    </source>
</evidence>
<evidence type="ECO:0000259" key="3">
    <source>
        <dbReference type="Pfam" id="PF00892"/>
    </source>
</evidence>
<feature type="transmembrane region" description="Helical" evidence="2">
    <location>
        <begin position="353"/>
        <end position="379"/>
    </location>
</feature>
<dbReference type="InterPro" id="IPR037185">
    <property type="entry name" value="EmrE-like"/>
</dbReference>
<comment type="similarity">
    <text evidence="1">Belongs to the EamA transporter family.</text>
</comment>
<dbReference type="RefSeq" id="WP_213540762.1">
    <property type="nucleotide sequence ID" value="NZ_AP023418.1"/>
</dbReference>
<keyword evidence="2" id="KW-0812">Transmembrane</keyword>
<evidence type="ECO:0000256" key="2">
    <source>
        <dbReference type="SAM" id="Phobius"/>
    </source>
</evidence>
<dbReference type="Gene3D" id="3.30.565.10">
    <property type="entry name" value="Histidine kinase-like ATPase, C-terminal domain"/>
    <property type="match status" value="1"/>
</dbReference>
<evidence type="ECO:0000259" key="4">
    <source>
        <dbReference type="Pfam" id="PF02518"/>
    </source>
</evidence>
<feature type="transmembrane region" description="Helical" evidence="2">
    <location>
        <begin position="476"/>
        <end position="495"/>
    </location>
</feature>
<evidence type="ECO:0000313" key="8">
    <source>
        <dbReference type="Proteomes" id="UP000681035"/>
    </source>
</evidence>
<proteinExistence type="inferred from homology"/>
<dbReference type="Proteomes" id="UP000681035">
    <property type="component" value="Chromosome"/>
</dbReference>
<dbReference type="InterPro" id="IPR018771">
    <property type="entry name" value="PocR_dom"/>
</dbReference>
<dbReference type="InterPro" id="IPR050640">
    <property type="entry name" value="Bact_2-comp_sensor_kinase"/>
</dbReference>
<evidence type="ECO:0000259" key="5">
    <source>
        <dbReference type="Pfam" id="PF06580"/>
    </source>
</evidence>
<feature type="domain" description="Histidine kinase/HSP90-like ATPase" evidence="4">
    <location>
        <begin position="292"/>
        <end position="357"/>
    </location>
</feature>
<dbReference type="Pfam" id="PF02518">
    <property type="entry name" value="HATPase_c"/>
    <property type="match status" value="1"/>
</dbReference>
<feature type="transmembrane region" description="Helical" evidence="2">
    <location>
        <begin position="391"/>
        <end position="414"/>
    </location>
</feature>
<dbReference type="AlphaFoldDB" id="A0A810Q2F0"/>
<dbReference type="KEGG" id="vcop:MM50RIKEN_19430"/>
<dbReference type="PANTHER" id="PTHR34220:SF7">
    <property type="entry name" value="SENSOR HISTIDINE KINASE YPDA"/>
    <property type="match status" value="1"/>
</dbReference>
<feature type="domain" description="Signal transduction histidine kinase internal region" evidence="5">
    <location>
        <begin position="195"/>
        <end position="270"/>
    </location>
</feature>
<evidence type="ECO:0000256" key="1">
    <source>
        <dbReference type="ARBA" id="ARBA00007362"/>
    </source>
</evidence>
<keyword evidence="8" id="KW-1185">Reference proteome</keyword>
<dbReference type="SUPFAM" id="SSF55874">
    <property type="entry name" value="ATPase domain of HSP90 chaperone/DNA topoisomerase II/histidine kinase"/>
    <property type="match status" value="1"/>
</dbReference>
<feature type="domain" description="PocR" evidence="6">
    <location>
        <begin position="11"/>
        <end position="167"/>
    </location>
</feature>
<dbReference type="PANTHER" id="PTHR34220">
    <property type="entry name" value="SENSOR HISTIDINE KINASE YPDA"/>
    <property type="match status" value="1"/>
</dbReference>
<feature type="domain" description="EamA" evidence="3">
    <location>
        <begin position="360"/>
        <end position="496"/>
    </location>
</feature>
<accession>A0A810Q2F0</accession>
<sequence length="511" mass="55686">MAVTGHALNQLLQQMDRTFSNVTGQSVSFIDQEGHYQGPLRLDVFTGFCRRVISSEKGAQHCLACNHSFGLDAEQRCTVSQCHMGISVISVPVPLPEARGLSLTYGQFLTRDTEGAFYSTLRRHCQELELDYDEMVALAGTLRVLSAEELDARMQMLQVFAGYVATSEVELETRREYARQVEKKLALERTLHASEFKFLQSQISPHFLFNTLNLLMRTAYREGAPQTADLICDLADLLRRAYYYKDSICTLAEEMQCARQYLTLQSQRLGPGFSFEVGDVSACGQLMIPVLTIQPLVENAILHGAGEDEYPLHVKVSATAEDGKLVISVSDNGAGIPEEVLKKLRDHLSGGGLGGGFTLLGDGAVLLAALANGFSISLFKRYAEGEDTLTLCGYQFIVGGGLLLLTGLCFGGTLPHFTGQSLLLLGYMVLLSAVAQTIWSALTRYNPVGRVAVYGFLNPVFGVLLSALLLREGQQAFTPYSLAALVLVCVGIFVVNRSDAPGRGAQADQQP</sequence>
<dbReference type="InterPro" id="IPR003594">
    <property type="entry name" value="HATPase_dom"/>
</dbReference>
<dbReference type="EMBL" id="AP023418">
    <property type="protein sequence ID" value="BCK82180.1"/>
    <property type="molecule type" value="Genomic_DNA"/>
</dbReference>
<protein>
    <recommendedName>
        <fullName evidence="9">Histidine kinase</fullName>
    </recommendedName>
</protein>
<name>A0A810Q2F0_9FIRM</name>
<dbReference type="Pfam" id="PF00892">
    <property type="entry name" value="EamA"/>
    <property type="match status" value="1"/>
</dbReference>
<dbReference type="InterPro" id="IPR010559">
    <property type="entry name" value="Sig_transdc_His_kin_internal"/>
</dbReference>
<dbReference type="SUPFAM" id="SSF103481">
    <property type="entry name" value="Multidrug resistance efflux transporter EmrE"/>
    <property type="match status" value="1"/>
</dbReference>
<feature type="transmembrane region" description="Helical" evidence="2">
    <location>
        <begin position="451"/>
        <end position="470"/>
    </location>
</feature>
<feature type="transmembrane region" description="Helical" evidence="2">
    <location>
        <begin position="420"/>
        <end position="439"/>
    </location>
</feature>
<evidence type="ECO:0000313" key="7">
    <source>
        <dbReference type="EMBL" id="BCK82180.1"/>
    </source>
</evidence>
<dbReference type="Pfam" id="PF06580">
    <property type="entry name" value="His_kinase"/>
    <property type="match status" value="1"/>
</dbReference>
<organism evidence="7 8">
    <name type="scientific">Vescimonas coprocola</name>
    <dbReference type="NCBI Taxonomy" id="2714355"/>
    <lineage>
        <taxon>Bacteria</taxon>
        <taxon>Bacillati</taxon>
        <taxon>Bacillota</taxon>
        <taxon>Clostridia</taxon>
        <taxon>Eubacteriales</taxon>
        <taxon>Oscillospiraceae</taxon>
        <taxon>Vescimonas</taxon>
    </lineage>
</organism>
<reference evidence="7" key="1">
    <citation type="submission" date="2020-09" db="EMBL/GenBank/DDBJ databases">
        <title>New species isolated from human feces.</title>
        <authorList>
            <person name="Kitahara M."/>
            <person name="Shigeno Y."/>
            <person name="Shime M."/>
            <person name="Matsumoto Y."/>
            <person name="Nakamura S."/>
            <person name="Motooka D."/>
            <person name="Fukuoka S."/>
            <person name="Nishikawa H."/>
            <person name="Benno Y."/>
        </authorList>
    </citation>
    <scope>NUCLEOTIDE SEQUENCE</scope>
    <source>
        <strain evidence="7">MM50</strain>
    </source>
</reference>
<dbReference type="GO" id="GO:0016020">
    <property type="term" value="C:membrane"/>
    <property type="evidence" value="ECO:0007669"/>
    <property type="project" value="InterPro"/>
</dbReference>
<keyword evidence="2" id="KW-1133">Transmembrane helix</keyword>
<gene>
    <name evidence="7" type="ORF">MM50RIKEN_19430</name>
</gene>
<dbReference type="Pfam" id="PF10114">
    <property type="entry name" value="PocR"/>
    <property type="match status" value="1"/>
</dbReference>
<keyword evidence="2" id="KW-0472">Membrane</keyword>